<keyword evidence="1" id="KW-0732">Signal</keyword>
<evidence type="ECO:0000256" key="1">
    <source>
        <dbReference type="SAM" id="SignalP"/>
    </source>
</evidence>
<organism evidence="2 3">
    <name type="scientific">Thalictrum thalictroides</name>
    <name type="common">Rue-anemone</name>
    <name type="synonym">Anemone thalictroides</name>
    <dbReference type="NCBI Taxonomy" id="46969"/>
    <lineage>
        <taxon>Eukaryota</taxon>
        <taxon>Viridiplantae</taxon>
        <taxon>Streptophyta</taxon>
        <taxon>Embryophyta</taxon>
        <taxon>Tracheophyta</taxon>
        <taxon>Spermatophyta</taxon>
        <taxon>Magnoliopsida</taxon>
        <taxon>Ranunculales</taxon>
        <taxon>Ranunculaceae</taxon>
        <taxon>Thalictroideae</taxon>
        <taxon>Thalictrum</taxon>
    </lineage>
</organism>
<accession>A0A7J6WGG7</accession>
<dbReference type="AlphaFoldDB" id="A0A7J6WGG7"/>
<keyword evidence="3" id="KW-1185">Reference proteome</keyword>
<evidence type="ECO:0000313" key="3">
    <source>
        <dbReference type="Proteomes" id="UP000554482"/>
    </source>
</evidence>
<feature type="chain" id="PRO_5029632820" evidence="1">
    <location>
        <begin position="20"/>
        <end position="66"/>
    </location>
</feature>
<name>A0A7J6WGG7_THATH</name>
<dbReference type="Proteomes" id="UP000554482">
    <property type="component" value="Unassembled WGS sequence"/>
</dbReference>
<sequence length="66" mass="7100">MSSFHLLLLRSARLTGSSSLIGQNMDMAMVWRKNVQPGESMVGCVLSIVQSVGQPPASILLLSEKV</sequence>
<protein>
    <submittedName>
        <fullName evidence="2">Uncharacterized protein</fullName>
    </submittedName>
</protein>
<evidence type="ECO:0000313" key="2">
    <source>
        <dbReference type="EMBL" id="KAF5196027.1"/>
    </source>
</evidence>
<dbReference type="EMBL" id="JABWDY010016545">
    <property type="protein sequence ID" value="KAF5196027.1"/>
    <property type="molecule type" value="Genomic_DNA"/>
</dbReference>
<gene>
    <name evidence="2" type="ORF">FRX31_014388</name>
</gene>
<feature type="signal peptide" evidence="1">
    <location>
        <begin position="1"/>
        <end position="19"/>
    </location>
</feature>
<reference evidence="2 3" key="1">
    <citation type="submission" date="2020-06" db="EMBL/GenBank/DDBJ databases">
        <title>Transcriptomic and genomic resources for Thalictrum thalictroides and T. hernandezii: Facilitating candidate gene discovery in an emerging model plant lineage.</title>
        <authorList>
            <person name="Arias T."/>
            <person name="Riano-Pachon D.M."/>
            <person name="Di Stilio V.S."/>
        </authorList>
    </citation>
    <scope>NUCLEOTIDE SEQUENCE [LARGE SCALE GENOMIC DNA]</scope>
    <source>
        <strain evidence="3">cv. WT478/WT964</strain>
        <tissue evidence="2">Leaves</tissue>
    </source>
</reference>
<comment type="caution">
    <text evidence="2">The sequence shown here is derived from an EMBL/GenBank/DDBJ whole genome shotgun (WGS) entry which is preliminary data.</text>
</comment>
<proteinExistence type="predicted"/>